<evidence type="ECO:0000313" key="4">
    <source>
        <dbReference type="Proteomes" id="UP000571701"/>
    </source>
</evidence>
<reference evidence="3 4" key="1">
    <citation type="submission" date="2020-07" db="EMBL/GenBank/DDBJ databases">
        <title>Vibrio marinisediminis sp. nov., isolated from marine sediment.</title>
        <authorList>
            <person name="Ji X."/>
        </authorList>
    </citation>
    <scope>NUCLEOTIDE SEQUENCE [LARGE SCALE GENOMIC DNA]</scope>
    <source>
        <strain evidence="3 4">404</strain>
    </source>
</reference>
<dbReference type="Pfam" id="PF02021">
    <property type="entry name" value="UPF0102"/>
    <property type="match status" value="1"/>
</dbReference>
<proteinExistence type="inferred from homology"/>
<dbReference type="EMBL" id="JACFYF010000003">
    <property type="protein sequence ID" value="MBA5762251.1"/>
    <property type="molecule type" value="Genomic_DNA"/>
</dbReference>
<dbReference type="CDD" id="cd20736">
    <property type="entry name" value="PoNe_Nuclease"/>
    <property type="match status" value="1"/>
</dbReference>
<comment type="caution">
    <text evidence="3">The sequence shown here is derived from an EMBL/GenBank/DDBJ whole genome shotgun (WGS) entry which is preliminary data.</text>
</comment>
<evidence type="ECO:0000256" key="2">
    <source>
        <dbReference type="HAMAP-Rule" id="MF_00048"/>
    </source>
</evidence>
<comment type="similarity">
    <text evidence="1 2">Belongs to the UPF0102 family.</text>
</comment>
<dbReference type="AlphaFoldDB" id="A0A7W2FQ92"/>
<evidence type="ECO:0000256" key="1">
    <source>
        <dbReference type="ARBA" id="ARBA00006738"/>
    </source>
</evidence>
<dbReference type="RefSeq" id="WP_182108293.1">
    <property type="nucleotide sequence ID" value="NZ_JACFYF010000003.1"/>
</dbReference>
<dbReference type="Proteomes" id="UP000571701">
    <property type="component" value="Unassembled WGS sequence"/>
</dbReference>
<gene>
    <name evidence="3" type="ORF">H2O73_07855</name>
</gene>
<dbReference type="SUPFAM" id="SSF52980">
    <property type="entry name" value="Restriction endonuclease-like"/>
    <property type="match status" value="1"/>
</dbReference>
<dbReference type="PANTHER" id="PTHR34039">
    <property type="entry name" value="UPF0102 PROTEIN YRAN"/>
    <property type="match status" value="1"/>
</dbReference>
<evidence type="ECO:0000313" key="3">
    <source>
        <dbReference type="EMBL" id="MBA5762251.1"/>
    </source>
</evidence>
<dbReference type="PANTHER" id="PTHR34039:SF1">
    <property type="entry name" value="UPF0102 PROTEIN YRAN"/>
    <property type="match status" value="1"/>
</dbReference>
<protein>
    <recommendedName>
        <fullName evidence="2">UPF0102 protein H2O73_07855</fullName>
    </recommendedName>
</protein>
<dbReference type="NCBIfam" id="TIGR00252">
    <property type="entry name" value="YraN family protein"/>
    <property type="match status" value="1"/>
</dbReference>
<dbReference type="InterPro" id="IPR003509">
    <property type="entry name" value="UPF0102_YraN-like"/>
</dbReference>
<name>A0A7W2FQ92_9VIBR</name>
<organism evidence="3 4">
    <name type="scientific">Vibrio marinisediminis</name>
    <dbReference type="NCBI Taxonomy" id="2758441"/>
    <lineage>
        <taxon>Bacteria</taxon>
        <taxon>Pseudomonadati</taxon>
        <taxon>Pseudomonadota</taxon>
        <taxon>Gammaproteobacteria</taxon>
        <taxon>Vibrionales</taxon>
        <taxon>Vibrionaceae</taxon>
        <taxon>Vibrio</taxon>
    </lineage>
</organism>
<dbReference type="GO" id="GO:0003676">
    <property type="term" value="F:nucleic acid binding"/>
    <property type="evidence" value="ECO:0007669"/>
    <property type="project" value="InterPro"/>
</dbReference>
<sequence length="122" mass="13924">MALLSKLSKGLFFESQAEKYLAACGLKLIGRNFRTKGGEIDLIMRDKESIIFVEVRYRQNKQYGHAAETITFSKQKRIVKAANIWLLKQGLSIHSTDIRFDVIAIHQNGEQVEWIKNAITQG</sequence>
<keyword evidence="4" id="KW-1185">Reference proteome</keyword>
<accession>A0A7W2FQ92</accession>
<dbReference type="Gene3D" id="3.40.1350.10">
    <property type="match status" value="1"/>
</dbReference>
<dbReference type="HAMAP" id="MF_00048">
    <property type="entry name" value="UPF0102"/>
    <property type="match status" value="1"/>
</dbReference>
<dbReference type="InterPro" id="IPR011335">
    <property type="entry name" value="Restrct_endonuc-II-like"/>
</dbReference>
<dbReference type="NCBIfam" id="NF009150">
    <property type="entry name" value="PRK12497.1-3"/>
    <property type="match status" value="1"/>
</dbReference>
<dbReference type="InterPro" id="IPR011856">
    <property type="entry name" value="tRNA_endonuc-like_dom_sf"/>
</dbReference>